<dbReference type="Proteomes" id="UP001392437">
    <property type="component" value="Unassembled WGS sequence"/>
</dbReference>
<dbReference type="Pfam" id="PF02458">
    <property type="entry name" value="Transferase"/>
    <property type="match status" value="1"/>
</dbReference>
<dbReference type="PANTHER" id="PTHR31642:SF310">
    <property type="entry name" value="FATTY ALCOHOL:CAFFEOYL-COA ACYLTRANSFERASE"/>
    <property type="match status" value="1"/>
</dbReference>
<accession>A0AAW0QSS4</accession>
<dbReference type="EMBL" id="JAQQWP010000008">
    <property type="protein sequence ID" value="KAK8105638.1"/>
    <property type="molecule type" value="Genomic_DNA"/>
</dbReference>
<dbReference type="AlphaFoldDB" id="A0AAW0QSS4"/>
<dbReference type="PANTHER" id="PTHR31642">
    <property type="entry name" value="TRICHOTHECENE 3-O-ACETYLTRANSFERASE"/>
    <property type="match status" value="1"/>
</dbReference>
<dbReference type="Pfam" id="PF22664">
    <property type="entry name" value="TRI-like_N"/>
    <property type="match status" value="1"/>
</dbReference>
<evidence type="ECO:0000313" key="4">
    <source>
        <dbReference type="Proteomes" id="UP001392437"/>
    </source>
</evidence>
<evidence type="ECO:0000259" key="2">
    <source>
        <dbReference type="Pfam" id="PF22664"/>
    </source>
</evidence>
<protein>
    <recommendedName>
        <fullName evidence="2">Trichothecene 3-O-acetyltransferase-like N-terminal domain-containing protein</fullName>
    </recommendedName>
</protein>
<dbReference type="GO" id="GO:0016747">
    <property type="term" value="F:acyltransferase activity, transferring groups other than amino-acyl groups"/>
    <property type="evidence" value="ECO:0007669"/>
    <property type="project" value="TreeGrafter"/>
</dbReference>
<sequence>MTWTPLSPSIRSCRAPTFAKRCVFLAPPIQPESVAYWLREALEITACQVPYLQSCVAHLKHPYRHGAKALSSPNQTPEDLFNVQDCSHNWSYEELKSMWFPPSSLREFQPEIPRPCAEDRKVVFRARLTLLSGGFMLGIAVHHSTTDITGLGALLRLWAANCRDLQASDHEPAAHAIEEQADRLVKIGLPSGMVNMLDRDLVKTLGSGVASSEIPSTVPQVVPFPYDDQIQGPPGTVTASPSPTFISAIWYFSAHSLLRLKAAVTARLRDVANDIPWVSTGDILTALLWSAVVAAEPPPSSMVDDKVLWPSTIYIPVNFRGRCEPPLSRNYLGAAFGRAIVTIPAHELLSLAGGATGLRQYELKDTMILTRTAAAIRRAIAGQVTAQSIRTAMAYLASNPILDPTGRRRSDGISMVSWADEGICGLSWGPFVGRCEAVRPAGMTGRRYPIVLPRLADGGLEVFLSLEATAMERFGNSSLLKELGEVRCRG</sequence>
<name>A0AAW0QSS4_9PEZI</name>
<dbReference type="InterPro" id="IPR050317">
    <property type="entry name" value="Plant_Fungal_Acyltransferase"/>
</dbReference>
<evidence type="ECO:0000313" key="3">
    <source>
        <dbReference type="EMBL" id="KAK8105638.1"/>
    </source>
</evidence>
<keyword evidence="4" id="KW-1185">Reference proteome</keyword>
<feature type="domain" description="Trichothecene 3-O-acetyltransferase-like N-terminal" evidence="2">
    <location>
        <begin position="31"/>
        <end position="162"/>
    </location>
</feature>
<comment type="caution">
    <text evidence="3">The sequence shown here is derived from an EMBL/GenBank/DDBJ whole genome shotgun (WGS) entry which is preliminary data.</text>
</comment>
<reference evidence="3 4" key="1">
    <citation type="submission" date="2023-01" db="EMBL/GenBank/DDBJ databases">
        <title>Analysis of 21 Apiospora genomes using comparative genomics revels a genus with tremendous synthesis potential of carbohydrate active enzymes and secondary metabolites.</title>
        <authorList>
            <person name="Sorensen T."/>
        </authorList>
    </citation>
    <scope>NUCLEOTIDE SEQUENCE [LARGE SCALE GENOMIC DNA]</scope>
    <source>
        <strain evidence="3 4">CBS 117206</strain>
    </source>
</reference>
<keyword evidence="1" id="KW-0808">Transferase</keyword>
<dbReference type="Gene3D" id="3.30.559.10">
    <property type="entry name" value="Chloramphenicol acetyltransferase-like domain"/>
    <property type="match status" value="2"/>
</dbReference>
<evidence type="ECO:0000256" key="1">
    <source>
        <dbReference type="ARBA" id="ARBA00022679"/>
    </source>
</evidence>
<dbReference type="InterPro" id="IPR023213">
    <property type="entry name" value="CAT-like_dom_sf"/>
</dbReference>
<proteinExistence type="predicted"/>
<dbReference type="InterPro" id="IPR054710">
    <property type="entry name" value="Tri101-like_N"/>
</dbReference>
<dbReference type="GO" id="GO:0044550">
    <property type="term" value="P:secondary metabolite biosynthetic process"/>
    <property type="evidence" value="ECO:0007669"/>
    <property type="project" value="TreeGrafter"/>
</dbReference>
<gene>
    <name evidence="3" type="ORF">PG999_008997</name>
</gene>
<organism evidence="3 4">
    <name type="scientific">Apiospora kogelbergensis</name>
    <dbReference type="NCBI Taxonomy" id="1337665"/>
    <lineage>
        <taxon>Eukaryota</taxon>
        <taxon>Fungi</taxon>
        <taxon>Dikarya</taxon>
        <taxon>Ascomycota</taxon>
        <taxon>Pezizomycotina</taxon>
        <taxon>Sordariomycetes</taxon>
        <taxon>Xylariomycetidae</taxon>
        <taxon>Amphisphaeriales</taxon>
        <taxon>Apiosporaceae</taxon>
        <taxon>Apiospora</taxon>
    </lineage>
</organism>